<organism evidence="1 2">
    <name type="scientific">Vandammella animalimorsus</name>
    <dbReference type="NCBI Taxonomy" id="2029117"/>
    <lineage>
        <taxon>Bacteria</taxon>
        <taxon>Pseudomonadati</taxon>
        <taxon>Pseudomonadota</taxon>
        <taxon>Betaproteobacteria</taxon>
        <taxon>Burkholderiales</taxon>
        <taxon>Comamonadaceae</taxon>
        <taxon>Vandammella</taxon>
    </lineage>
</organism>
<dbReference type="GeneID" id="93874796"/>
<dbReference type="RefSeq" id="WP_095542558.1">
    <property type="nucleotide sequence ID" value="NZ_NSJC01000009.1"/>
</dbReference>
<name>A0A2A2T4W1_9BURK</name>
<accession>A0A2A2T4W1</accession>
<reference evidence="1 2" key="1">
    <citation type="submission" date="2017-08" db="EMBL/GenBank/DDBJ databases">
        <title>WGS of Clinical strains of the CDC Group NO-1 linked to zoonotic infections in humans.</title>
        <authorList>
            <person name="Bernier A.-M."/>
            <person name="Bernard K."/>
        </authorList>
    </citation>
    <scope>NUCLEOTIDE SEQUENCE [LARGE SCALE GENOMIC DNA]</scope>
    <source>
        <strain evidence="1 2">NML91-0035</strain>
    </source>
</reference>
<dbReference type="Proteomes" id="UP000217780">
    <property type="component" value="Unassembled WGS sequence"/>
</dbReference>
<proteinExistence type="predicted"/>
<comment type="caution">
    <text evidence="1">The sequence shown here is derived from an EMBL/GenBank/DDBJ whole genome shotgun (WGS) entry which is preliminary data.</text>
</comment>
<sequence>MAFTTENPWVAGRAPVPTQTDTNVSAPRFVQQMAVADSAASNVGVLGILPAGMTPALPMLVDTSGLGGSAAISIGILDEATGDLSTKAEDGGAVWAEAVAVGSAAVKQVEATAALLAVQPAQVDRWIAVKFSTQGSAAGTLGLTVPYRSPN</sequence>
<evidence type="ECO:0000313" key="1">
    <source>
        <dbReference type="EMBL" id="PAX16480.1"/>
    </source>
</evidence>
<evidence type="ECO:0000313" key="2">
    <source>
        <dbReference type="Proteomes" id="UP000217780"/>
    </source>
</evidence>
<dbReference type="EMBL" id="NTBI01000007">
    <property type="protein sequence ID" value="PAX16480.1"/>
    <property type="molecule type" value="Genomic_DNA"/>
</dbReference>
<gene>
    <name evidence="1" type="ORF">CLI92_09105</name>
</gene>
<protein>
    <submittedName>
        <fullName evidence="1">Uncharacterized protein</fullName>
    </submittedName>
</protein>
<dbReference type="AlphaFoldDB" id="A0A2A2T4W1"/>